<dbReference type="AlphaFoldDB" id="A0A4P6JHL1"/>
<gene>
    <name evidence="1" type="ORF">EPA93_00230</name>
</gene>
<accession>A0A4P6JHL1</accession>
<protein>
    <submittedName>
        <fullName evidence="1">Uncharacterized protein</fullName>
    </submittedName>
</protein>
<evidence type="ECO:0000313" key="1">
    <source>
        <dbReference type="EMBL" id="QBD74504.1"/>
    </source>
</evidence>
<proteinExistence type="predicted"/>
<dbReference type="RefSeq" id="WP_129885103.1">
    <property type="nucleotide sequence ID" value="NZ_CP035758.1"/>
</dbReference>
<dbReference type="KEGG" id="kbs:EPA93_00230"/>
<reference evidence="1 2" key="1">
    <citation type="submission" date="2019-01" db="EMBL/GenBank/DDBJ databases">
        <title>Ktedonosporobacter rubrisoli SCAWS-G2.</title>
        <authorList>
            <person name="Huang Y."/>
            <person name="Yan B."/>
        </authorList>
    </citation>
    <scope>NUCLEOTIDE SEQUENCE [LARGE SCALE GENOMIC DNA]</scope>
    <source>
        <strain evidence="1 2">SCAWS-G2</strain>
    </source>
</reference>
<organism evidence="1 2">
    <name type="scientific">Ktedonosporobacter rubrisoli</name>
    <dbReference type="NCBI Taxonomy" id="2509675"/>
    <lineage>
        <taxon>Bacteria</taxon>
        <taxon>Bacillati</taxon>
        <taxon>Chloroflexota</taxon>
        <taxon>Ktedonobacteria</taxon>
        <taxon>Ktedonobacterales</taxon>
        <taxon>Ktedonosporobacteraceae</taxon>
        <taxon>Ktedonosporobacter</taxon>
    </lineage>
</organism>
<dbReference type="Proteomes" id="UP000290365">
    <property type="component" value="Chromosome"/>
</dbReference>
<dbReference type="EMBL" id="CP035758">
    <property type="protein sequence ID" value="QBD74504.1"/>
    <property type="molecule type" value="Genomic_DNA"/>
</dbReference>
<keyword evidence="2" id="KW-1185">Reference proteome</keyword>
<sequence>MEEEVAPTCKDQPIVIRAQFDMERPIRQIFMRHGCQIQADTDYLEITFPAGTSRRKQLPKTLDDRFILSLPDGWIVVQVCVKGLEYSILLYQRESS</sequence>
<evidence type="ECO:0000313" key="2">
    <source>
        <dbReference type="Proteomes" id="UP000290365"/>
    </source>
</evidence>
<name>A0A4P6JHL1_KTERU</name>